<dbReference type="InterPro" id="IPR001845">
    <property type="entry name" value="HTH_ArsR_DNA-bd_dom"/>
</dbReference>
<dbReference type="RefSeq" id="WP_276278999.1">
    <property type="nucleotide sequence ID" value="NZ_CP119809.1"/>
</dbReference>
<evidence type="ECO:0000313" key="2">
    <source>
        <dbReference type="EMBL" id="MFC7079893.1"/>
    </source>
</evidence>
<reference evidence="2 3" key="1">
    <citation type="journal article" date="2019" name="Int. J. Syst. Evol. Microbiol.">
        <title>The Global Catalogue of Microorganisms (GCM) 10K type strain sequencing project: providing services to taxonomists for standard genome sequencing and annotation.</title>
        <authorList>
            <consortium name="The Broad Institute Genomics Platform"/>
            <consortium name="The Broad Institute Genome Sequencing Center for Infectious Disease"/>
            <person name="Wu L."/>
            <person name="Ma J."/>
        </authorList>
    </citation>
    <scope>NUCLEOTIDE SEQUENCE [LARGE SCALE GENOMIC DNA]</scope>
    <source>
        <strain evidence="2 3">DT72</strain>
    </source>
</reference>
<organism evidence="2 3">
    <name type="scientific">Halorussus caseinilyticus</name>
    <dbReference type="NCBI Taxonomy" id="3034025"/>
    <lineage>
        <taxon>Archaea</taxon>
        <taxon>Methanobacteriati</taxon>
        <taxon>Methanobacteriota</taxon>
        <taxon>Stenosarchaea group</taxon>
        <taxon>Halobacteria</taxon>
        <taxon>Halobacteriales</taxon>
        <taxon>Haladaptataceae</taxon>
        <taxon>Halorussus</taxon>
    </lineage>
</organism>
<feature type="domain" description="HTH arsR-type" evidence="1">
    <location>
        <begin position="7"/>
        <end position="97"/>
    </location>
</feature>
<name>A0ABD5WI83_9EURY</name>
<dbReference type="InterPro" id="IPR036388">
    <property type="entry name" value="WH-like_DNA-bd_sf"/>
</dbReference>
<dbReference type="Proteomes" id="UP001596407">
    <property type="component" value="Unassembled WGS sequence"/>
</dbReference>
<dbReference type="SMART" id="SM00418">
    <property type="entry name" value="HTH_ARSR"/>
    <property type="match status" value="1"/>
</dbReference>
<comment type="caution">
    <text evidence="2">The sequence shown here is derived from an EMBL/GenBank/DDBJ whole genome shotgun (WGS) entry which is preliminary data.</text>
</comment>
<evidence type="ECO:0000259" key="1">
    <source>
        <dbReference type="SMART" id="SM00418"/>
    </source>
</evidence>
<dbReference type="Pfam" id="PF24035">
    <property type="entry name" value="DUF7344"/>
    <property type="match status" value="1"/>
</dbReference>
<dbReference type="EMBL" id="JBHSZH010000005">
    <property type="protein sequence ID" value="MFC7079893.1"/>
    <property type="molecule type" value="Genomic_DNA"/>
</dbReference>
<dbReference type="InterPro" id="IPR055768">
    <property type="entry name" value="DUF7344"/>
</dbReference>
<evidence type="ECO:0000313" key="3">
    <source>
        <dbReference type="Proteomes" id="UP001596407"/>
    </source>
</evidence>
<keyword evidence="3" id="KW-1185">Reference proteome</keyword>
<dbReference type="AlphaFoldDB" id="A0ABD5WI83"/>
<proteinExistence type="predicted"/>
<dbReference type="GeneID" id="79303551"/>
<gene>
    <name evidence="2" type="ORF">ACFQJ6_06885</name>
</gene>
<protein>
    <submittedName>
        <fullName evidence="2">ArsR/SmtB family transcription factor</fullName>
    </submittedName>
</protein>
<dbReference type="InterPro" id="IPR036390">
    <property type="entry name" value="WH_DNA-bd_sf"/>
</dbReference>
<accession>A0ABD5WI83</accession>
<sequence>MTDRIDTVFRALAHPLRREVLGLLSRREDDVAELSELAELLRDVREGRTDEQLRVALHHNHLPILREAGLIEYDARTGTVRYRASPPATELVSAALESDASRAPEQTTGGA</sequence>
<dbReference type="SUPFAM" id="SSF46785">
    <property type="entry name" value="Winged helix' DNA-binding domain"/>
    <property type="match status" value="1"/>
</dbReference>
<dbReference type="Gene3D" id="1.10.10.10">
    <property type="entry name" value="Winged helix-like DNA-binding domain superfamily/Winged helix DNA-binding domain"/>
    <property type="match status" value="1"/>
</dbReference>